<protein>
    <submittedName>
        <fullName evidence="2">GNAT family N-acetyltransferase</fullName>
    </submittedName>
</protein>
<dbReference type="InterPro" id="IPR016181">
    <property type="entry name" value="Acyl_CoA_acyltransferase"/>
</dbReference>
<dbReference type="Proteomes" id="UP001259572">
    <property type="component" value="Unassembled WGS sequence"/>
</dbReference>
<proteinExistence type="predicted"/>
<dbReference type="EMBL" id="JAVUPU010000001">
    <property type="protein sequence ID" value="MDT9597902.1"/>
    <property type="molecule type" value="Genomic_DNA"/>
</dbReference>
<feature type="domain" description="N-acetyltransferase" evidence="1">
    <location>
        <begin position="20"/>
        <end position="172"/>
    </location>
</feature>
<dbReference type="Gene3D" id="3.40.630.30">
    <property type="match status" value="1"/>
</dbReference>
<accession>A0ABU3Q3Q2</accession>
<dbReference type="InterPro" id="IPR000182">
    <property type="entry name" value="GNAT_dom"/>
</dbReference>
<dbReference type="PANTHER" id="PTHR43792:SF1">
    <property type="entry name" value="N-ACETYLTRANSFERASE DOMAIN-CONTAINING PROTEIN"/>
    <property type="match status" value="1"/>
</dbReference>
<evidence type="ECO:0000313" key="3">
    <source>
        <dbReference type="Proteomes" id="UP001259572"/>
    </source>
</evidence>
<organism evidence="2 3">
    <name type="scientific">Sphingosinicella rhizophila</name>
    <dbReference type="NCBI Taxonomy" id="3050082"/>
    <lineage>
        <taxon>Bacteria</taxon>
        <taxon>Pseudomonadati</taxon>
        <taxon>Pseudomonadota</taxon>
        <taxon>Alphaproteobacteria</taxon>
        <taxon>Sphingomonadales</taxon>
        <taxon>Sphingosinicellaceae</taxon>
        <taxon>Sphingosinicella</taxon>
    </lineage>
</organism>
<evidence type="ECO:0000313" key="2">
    <source>
        <dbReference type="EMBL" id="MDT9597902.1"/>
    </source>
</evidence>
<dbReference type="PROSITE" id="PS51186">
    <property type="entry name" value="GNAT"/>
    <property type="match status" value="1"/>
</dbReference>
<reference evidence="2 3" key="1">
    <citation type="submission" date="2023-05" db="EMBL/GenBank/DDBJ databases">
        <authorList>
            <person name="Guo Y."/>
        </authorList>
    </citation>
    <scope>NUCLEOTIDE SEQUENCE [LARGE SCALE GENOMIC DNA]</scope>
    <source>
        <strain evidence="2 3">GR2756</strain>
    </source>
</reference>
<comment type="caution">
    <text evidence="2">The sequence shown here is derived from an EMBL/GenBank/DDBJ whole genome shotgun (WGS) entry which is preliminary data.</text>
</comment>
<name>A0ABU3Q3Q2_9SPHN</name>
<keyword evidence="3" id="KW-1185">Reference proteome</keyword>
<dbReference type="InterPro" id="IPR051531">
    <property type="entry name" value="N-acetyltransferase"/>
</dbReference>
<gene>
    <name evidence="2" type="ORF">RQX22_02940</name>
</gene>
<sequence>MNDIVIETERLRLRNWRSGDDLLLDRHCNTEGVMRWLGGVASREAIAEAVARCIDWQTRLGYTYWVVERTSDREFLGFCGLRPPDCQIAGGDDLEIGWRLREDSWGMGYAREAAAACLRFAFDRIGTKRVIALTCEANVASWRLMEGLGMRRRADLDYWDEGSPAEMNPFIVYELEEQR</sequence>
<dbReference type="PANTHER" id="PTHR43792">
    <property type="entry name" value="GNAT FAMILY, PUTATIVE (AFU_ORTHOLOGUE AFUA_3G00765)-RELATED-RELATED"/>
    <property type="match status" value="1"/>
</dbReference>
<dbReference type="RefSeq" id="WP_315723448.1">
    <property type="nucleotide sequence ID" value="NZ_JAVUPU010000001.1"/>
</dbReference>
<evidence type="ECO:0000259" key="1">
    <source>
        <dbReference type="PROSITE" id="PS51186"/>
    </source>
</evidence>
<dbReference type="Pfam" id="PF13302">
    <property type="entry name" value="Acetyltransf_3"/>
    <property type="match status" value="1"/>
</dbReference>
<dbReference type="SUPFAM" id="SSF55729">
    <property type="entry name" value="Acyl-CoA N-acyltransferases (Nat)"/>
    <property type="match status" value="1"/>
</dbReference>